<dbReference type="GO" id="GO:0008173">
    <property type="term" value="F:RNA methyltransferase activity"/>
    <property type="evidence" value="ECO:0007669"/>
    <property type="project" value="InterPro"/>
</dbReference>
<dbReference type="GO" id="GO:0003723">
    <property type="term" value="F:RNA binding"/>
    <property type="evidence" value="ECO:0007669"/>
    <property type="project" value="UniProtKB-UniRule"/>
</dbReference>
<dbReference type="Gene3D" id="2.30.130.10">
    <property type="entry name" value="PUA domain"/>
    <property type="match status" value="1"/>
</dbReference>
<reference evidence="8" key="1">
    <citation type="submission" date="2021-02" db="EMBL/GenBank/DDBJ databases">
        <authorList>
            <person name="Nowell W R."/>
        </authorList>
    </citation>
    <scope>NUCLEOTIDE SEQUENCE</scope>
    <source>
        <strain evidence="8">Ploen Becks lab</strain>
    </source>
</reference>
<evidence type="ECO:0000256" key="1">
    <source>
        <dbReference type="ARBA" id="ARBA00007494"/>
    </source>
</evidence>
<accession>A0A814ALI5</accession>
<comment type="caution">
    <text evidence="8">The sequence shown here is derived from an EMBL/GenBank/DDBJ whole genome shotgun (WGS) entry which is preliminary data.</text>
</comment>
<name>A0A814ALI5_9BILA</name>
<feature type="binding site" evidence="6">
    <location>
        <position position="341"/>
    </location>
    <ligand>
        <name>S-adenosyl-L-methionine</name>
        <dbReference type="ChEBI" id="CHEBI:59789"/>
    </ligand>
</feature>
<dbReference type="PRINTS" id="PR02008">
    <property type="entry name" value="RCMTFAMILY"/>
</dbReference>
<evidence type="ECO:0000256" key="6">
    <source>
        <dbReference type="PROSITE-ProRule" id="PRU01023"/>
    </source>
</evidence>
<dbReference type="InterPro" id="IPR029063">
    <property type="entry name" value="SAM-dependent_MTases_sf"/>
</dbReference>
<dbReference type="PROSITE" id="PS01153">
    <property type="entry name" value="NOL1_NOP2_SUN"/>
    <property type="match status" value="1"/>
</dbReference>
<dbReference type="InterPro" id="IPR018314">
    <property type="entry name" value="RsmB/NOL1/NOP2-like_CS"/>
</dbReference>
<dbReference type="Pfam" id="PF01189">
    <property type="entry name" value="Methyltr_RsmB-F"/>
    <property type="match status" value="1"/>
</dbReference>
<dbReference type="AlphaFoldDB" id="A0A814ALI5"/>
<keyword evidence="9" id="KW-1185">Reference proteome</keyword>
<dbReference type="Gene3D" id="3.40.50.150">
    <property type="entry name" value="Vaccinia Virus protein VP39"/>
    <property type="match status" value="1"/>
</dbReference>
<dbReference type="GO" id="GO:0001510">
    <property type="term" value="P:RNA methylation"/>
    <property type="evidence" value="ECO:0007669"/>
    <property type="project" value="InterPro"/>
</dbReference>
<evidence type="ECO:0000313" key="8">
    <source>
        <dbReference type="EMBL" id="CAF0913799.1"/>
    </source>
</evidence>
<dbReference type="Proteomes" id="UP000663879">
    <property type="component" value="Unassembled WGS sequence"/>
</dbReference>
<dbReference type="InterPro" id="IPR015947">
    <property type="entry name" value="PUA-like_sf"/>
</dbReference>
<dbReference type="EMBL" id="CAJNOC010002120">
    <property type="protein sequence ID" value="CAF0913799.1"/>
    <property type="molecule type" value="Genomic_DNA"/>
</dbReference>
<feature type="binding site" evidence="6">
    <location>
        <begin position="270"/>
        <end position="276"/>
    </location>
    <ligand>
        <name>S-adenosyl-L-methionine</name>
        <dbReference type="ChEBI" id="CHEBI:59789"/>
    </ligand>
</feature>
<evidence type="ECO:0000259" key="7">
    <source>
        <dbReference type="PROSITE" id="PS51686"/>
    </source>
</evidence>
<keyword evidence="5 6" id="KW-0694">RNA-binding</keyword>
<keyword evidence="2 6" id="KW-0489">Methyltransferase</keyword>
<dbReference type="InterPro" id="IPR023267">
    <property type="entry name" value="RCMT"/>
</dbReference>
<evidence type="ECO:0000256" key="3">
    <source>
        <dbReference type="ARBA" id="ARBA00022679"/>
    </source>
</evidence>
<feature type="active site" description="Nucleophile" evidence="6">
    <location>
        <position position="391"/>
    </location>
</feature>
<evidence type="ECO:0000313" key="9">
    <source>
        <dbReference type="Proteomes" id="UP000663879"/>
    </source>
</evidence>
<protein>
    <recommendedName>
        <fullName evidence="7">SAM-dependent MTase RsmB/NOP-type domain-containing protein</fullName>
    </recommendedName>
</protein>
<evidence type="ECO:0000256" key="4">
    <source>
        <dbReference type="ARBA" id="ARBA00022691"/>
    </source>
</evidence>
<dbReference type="SUPFAM" id="SSF88697">
    <property type="entry name" value="PUA domain-like"/>
    <property type="match status" value="1"/>
</dbReference>
<dbReference type="SUPFAM" id="SSF53335">
    <property type="entry name" value="S-adenosyl-L-methionine-dependent methyltransferases"/>
    <property type="match status" value="1"/>
</dbReference>
<dbReference type="OrthoDB" id="260824at2759"/>
<dbReference type="InterPro" id="IPR036974">
    <property type="entry name" value="PUA_sf"/>
</dbReference>
<feature type="domain" description="SAM-dependent MTase RsmB/NOP-type" evidence="7">
    <location>
        <begin position="171"/>
        <end position="472"/>
    </location>
</feature>
<proteinExistence type="inferred from homology"/>
<dbReference type="PANTHER" id="PTHR22807">
    <property type="entry name" value="NOP2 YEAST -RELATED NOL1/NOP2/FMU SUN DOMAIN-CONTAINING"/>
    <property type="match status" value="1"/>
</dbReference>
<sequence length="473" mass="54100">MNFPNEQNRKYFTDNTSEYLEKSFQKVGLDKVYFEKLLEWLSKSPKWNTLRVNKNLANNSKDSVNDIQNFLDKSFDNLNNKLLKEGVYFPIPKCKVLSNFLDECIVYEYSKSKSMQDNIKFKSDIKCIIDVKCAQAVFRGADIFIPGIISLSLSAKSQDLICIYADLEGKCLKGSDANLYFKKSVDSLQFIGTGWLLYDRDQIFKNSEQKLYFSGKIKGIGIRLKELVDGSYTPPFHYLNQTKYFPQNLPSIICARVLDPKPGQLILDMCAAPGGKTTHLAEIIGNKGQIIAFDKISSKILKMNELCKKLNTKCVECFVTDATKIDYSVYMAESFDRILVDAPCSALGQRPLIFNNIDVNQLKSYVNYQRMILENAVKLLKPGGFMVYSTCTITLEENEEQVSWLLSKHKKLKLVDQTPFNFAASSGFQCEGLDESQSRLLQRFCPSFKSEDDLNDIYYDTNGFFISKFLKEY</sequence>
<evidence type="ECO:0000256" key="5">
    <source>
        <dbReference type="ARBA" id="ARBA00022884"/>
    </source>
</evidence>
<evidence type="ECO:0000256" key="2">
    <source>
        <dbReference type="ARBA" id="ARBA00022603"/>
    </source>
</evidence>
<dbReference type="InterPro" id="IPR049560">
    <property type="entry name" value="MeTrfase_RsmB-F_NOP2_cat"/>
</dbReference>
<keyword evidence="4 6" id="KW-0949">S-adenosyl-L-methionine</keyword>
<feature type="binding site" evidence="6">
    <location>
        <position position="321"/>
    </location>
    <ligand>
        <name>S-adenosyl-L-methionine</name>
        <dbReference type="ChEBI" id="CHEBI:59789"/>
    </ligand>
</feature>
<organism evidence="8 9">
    <name type="scientific">Brachionus calyciflorus</name>
    <dbReference type="NCBI Taxonomy" id="104777"/>
    <lineage>
        <taxon>Eukaryota</taxon>
        <taxon>Metazoa</taxon>
        <taxon>Spiralia</taxon>
        <taxon>Gnathifera</taxon>
        <taxon>Rotifera</taxon>
        <taxon>Eurotatoria</taxon>
        <taxon>Monogononta</taxon>
        <taxon>Pseudotrocha</taxon>
        <taxon>Ploima</taxon>
        <taxon>Brachionidae</taxon>
        <taxon>Brachionus</taxon>
    </lineage>
</organism>
<comment type="similarity">
    <text evidence="1 6">Belongs to the class I-like SAM-binding methyltransferase superfamily. RsmB/NOP family.</text>
</comment>
<dbReference type="InterPro" id="IPR001678">
    <property type="entry name" value="MeTrfase_RsmB-F_NOP2_dom"/>
</dbReference>
<dbReference type="CDD" id="cd02440">
    <property type="entry name" value="AdoMet_MTases"/>
    <property type="match status" value="1"/>
</dbReference>
<gene>
    <name evidence="8" type="ORF">OXX778_LOCUS12041</name>
</gene>
<keyword evidence="3 6" id="KW-0808">Transferase</keyword>
<feature type="binding site" evidence="6">
    <location>
        <position position="294"/>
    </location>
    <ligand>
        <name>S-adenosyl-L-methionine</name>
        <dbReference type="ChEBI" id="CHEBI:59789"/>
    </ligand>
</feature>
<dbReference type="PANTHER" id="PTHR22807:SF34">
    <property type="entry name" value="TRNA (CYTOSINE(72)-C(5))-METHYLTRANSFERASE NSUN6"/>
    <property type="match status" value="1"/>
</dbReference>
<dbReference type="PROSITE" id="PS51686">
    <property type="entry name" value="SAM_MT_RSMB_NOP"/>
    <property type="match status" value="1"/>
</dbReference>